<dbReference type="AlphaFoldDB" id="B2FN60"/>
<reference evidence="1 2" key="1">
    <citation type="journal article" date="2008" name="Genome Biol.">
        <title>The complete genome, comparative and functional analysis of Stenotrophomonas maltophilia reveals an organism heavily shielded by drug resistance determinants.</title>
        <authorList>
            <person name="Crossman L.C."/>
            <person name="Gould V.C."/>
            <person name="Dow J.M."/>
            <person name="Vernikos G.S."/>
            <person name="Okazaki A."/>
            <person name="Sebaihia M."/>
            <person name="Saunders D."/>
            <person name="Arrowsmith C."/>
            <person name="Carver T."/>
            <person name="Peters N."/>
            <person name="Adlem E."/>
            <person name="Kerhornou A."/>
            <person name="Lord A."/>
            <person name="Murphy L."/>
            <person name="Seeger K."/>
            <person name="Squares R."/>
            <person name="Rutter S."/>
            <person name="Quail M.A."/>
            <person name="Rajandream M.A."/>
            <person name="Harris D."/>
            <person name="Churcher C."/>
            <person name="Bentley S.D."/>
            <person name="Parkhill J."/>
            <person name="Thomson N.R."/>
            <person name="Avison M.B."/>
        </authorList>
    </citation>
    <scope>NUCLEOTIDE SEQUENCE [LARGE SCALE GENOMIC DNA]</scope>
    <source>
        <strain evidence="1 2">K279a</strain>
    </source>
</reference>
<dbReference type="KEGG" id="sml:Smlt3359"/>
<evidence type="ECO:0008006" key="3">
    <source>
        <dbReference type="Google" id="ProtNLM"/>
    </source>
</evidence>
<organism evidence="1 2">
    <name type="scientific">Stenotrophomonas maltophilia (strain K279a)</name>
    <dbReference type="NCBI Taxonomy" id="522373"/>
    <lineage>
        <taxon>Bacteria</taxon>
        <taxon>Pseudomonadati</taxon>
        <taxon>Pseudomonadota</taxon>
        <taxon>Gammaproteobacteria</taxon>
        <taxon>Lysobacterales</taxon>
        <taxon>Lysobacteraceae</taxon>
        <taxon>Stenotrophomonas</taxon>
        <taxon>Stenotrophomonas maltophilia group</taxon>
    </lineage>
</organism>
<dbReference type="EnsemblBacteria" id="CAQ46787">
    <property type="protein sequence ID" value="CAQ46787"/>
    <property type="gene ID" value="Smlt3359"/>
</dbReference>
<evidence type="ECO:0000313" key="1">
    <source>
        <dbReference type="EMBL" id="CAQ46787.1"/>
    </source>
</evidence>
<dbReference type="HOGENOM" id="CLU_185365_0_0_6"/>
<proteinExistence type="predicted"/>
<keyword evidence="2" id="KW-1185">Reference proteome</keyword>
<name>B2FN60_STRMK</name>
<protein>
    <recommendedName>
        <fullName evidence="3">DUF2188 domain-containing protein</fullName>
    </recommendedName>
</protein>
<accession>B2FN60</accession>
<gene>
    <name evidence="1" type="ordered locus">Smlt3359</name>
</gene>
<dbReference type="Proteomes" id="UP000008840">
    <property type="component" value="Chromosome"/>
</dbReference>
<evidence type="ECO:0000313" key="2">
    <source>
        <dbReference type="Proteomes" id="UP000008840"/>
    </source>
</evidence>
<dbReference type="EMBL" id="AM743169">
    <property type="protein sequence ID" value="CAQ46787.1"/>
    <property type="molecule type" value="Genomic_DNA"/>
</dbReference>
<sequence>MIASLKVYRHVDRPPAVASFHPQEPLMVITVQRNARHWSVLDPQVHDATRYARGAEAFDVAAARALEHHRRTGQRSTVRVEALGSAVDALHVGD</sequence>